<dbReference type="EMBL" id="LUEZ02000046">
    <property type="protein sequence ID" value="RDB23721.1"/>
    <property type="molecule type" value="Genomic_DNA"/>
</dbReference>
<comment type="caution">
    <text evidence="2">The sequence shown here is derived from an EMBL/GenBank/DDBJ whole genome shotgun (WGS) entry which is preliminary data.</text>
</comment>
<dbReference type="AlphaFoldDB" id="A0A369JNA6"/>
<sequence>MGRSSFSRHPTVLDNDPSPLTCIKLPHLLACPATTSSSRLTYSLDINSTRAFPSPYVSELAPSIAYVVLNIHLCQPQYLQIAWTWTHYEGSTFGLPEKTRPFRRAQVLALTTLGTPSPPSNDKEGRNDFSERMRHHSRSLPTTLTAPLCTPPYH</sequence>
<dbReference type="InParanoid" id="A0A369JNA6"/>
<feature type="region of interest" description="Disordered" evidence="1">
    <location>
        <begin position="112"/>
        <end position="154"/>
    </location>
</feature>
<evidence type="ECO:0000313" key="3">
    <source>
        <dbReference type="Proteomes" id="UP000076154"/>
    </source>
</evidence>
<reference evidence="2" key="1">
    <citation type="submission" date="2018-04" db="EMBL/GenBank/DDBJ databases">
        <title>Whole genome sequencing of Hypsizygus marmoreus.</title>
        <authorList>
            <person name="Choi I.-G."/>
            <person name="Min B."/>
            <person name="Kim J.-G."/>
            <person name="Kim S."/>
            <person name="Oh Y.-L."/>
            <person name="Kong W.-S."/>
            <person name="Park H."/>
            <person name="Jeong J."/>
            <person name="Song E.-S."/>
        </authorList>
    </citation>
    <scope>NUCLEOTIDE SEQUENCE [LARGE SCALE GENOMIC DNA]</scope>
    <source>
        <strain evidence="2">51987-8</strain>
    </source>
</reference>
<feature type="compositionally biased region" description="Basic and acidic residues" evidence="1">
    <location>
        <begin position="121"/>
        <end position="132"/>
    </location>
</feature>
<evidence type="ECO:0000256" key="1">
    <source>
        <dbReference type="SAM" id="MobiDB-lite"/>
    </source>
</evidence>
<accession>A0A369JNA6</accession>
<dbReference type="Proteomes" id="UP000076154">
    <property type="component" value="Unassembled WGS sequence"/>
</dbReference>
<organism evidence="2 3">
    <name type="scientific">Hypsizygus marmoreus</name>
    <name type="common">White beech mushroom</name>
    <name type="synonym">Agaricus marmoreus</name>
    <dbReference type="NCBI Taxonomy" id="39966"/>
    <lineage>
        <taxon>Eukaryota</taxon>
        <taxon>Fungi</taxon>
        <taxon>Dikarya</taxon>
        <taxon>Basidiomycota</taxon>
        <taxon>Agaricomycotina</taxon>
        <taxon>Agaricomycetes</taxon>
        <taxon>Agaricomycetidae</taxon>
        <taxon>Agaricales</taxon>
        <taxon>Tricholomatineae</taxon>
        <taxon>Lyophyllaceae</taxon>
        <taxon>Hypsizygus</taxon>
    </lineage>
</organism>
<evidence type="ECO:0000313" key="2">
    <source>
        <dbReference type="EMBL" id="RDB23721.1"/>
    </source>
</evidence>
<proteinExistence type="predicted"/>
<gene>
    <name evidence="2" type="ORF">Hypma_009408</name>
</gene>
<protein>
    <submittedName>
        <fullName evidence="2">Uncharacterized protein</fullName>
    </submittedName>
</protein>
<name>A0A369JNA6_HYPMA</name>
<keyword evidence="3" id="KW-1185">Reference proteome</keyword>